<evidence type="ECO:0000313" key="3">
    <source>
        <dbReference type="Proteomes" id="UP000175994"/>
    </source>
</evidence>
<name>A0A9X5N7J6_BACTU</name>
<comment type="caution">
    <text evidence="2">The sequence shown here is derived from an EMBL/GenBank/DDBJ whole genome shotgun (WGS) entry which is preliminary data.</text>
</comment>
<organism evidence="2 3">
    <name type="scientific">Bacillus thuringiensis</name>
    <dbReference type="NCBI Taxonomy" id="1428"/>
    <lineage>
        <taxon>Bacteria</taxon>
        <taxon>Bacillati</taxon>
        <taxon>Bacillota</taxon>
        <taxon>Bacilli</taxon>
        <taxon>Bacillales</taxon>
        <taxon>Bacillaceae</taxon>
        <taxon>Bacillus</taxon>
        <taxon>Bacillus cereus group</taxon>
    </lineage>
</organism>
<keyword evidence="1" id="KW-0472">Membrane</keyword>
<dbReference type="EMBL" id="LXLI01000026">
    <property type="protein sequence ID" value="OFC91926.1"/>
    <property type="molecule type" value="Genomic_DNA"/>
</dbReference>
<dbReference type="AlphaFoldDB" id="A0A9X5N7J6"/>
<evidence type="ECO:0000256" key="1">
    <source>
        <dbReference type="SAM" id="Phobius"/>
    </source>
</evidence>
<feature type="transmembrane region" description="Helical" evidence="1">
    <location>
        <begin position="20"/>
        <end position="40"/>
    </location>
</feature>
<keyword evidence="1" id="KW-0812">Transmembrane</keyword>
<protein>
    <submittedName>
        <fullName evidence="2">Uncharacterized protein</fullName>
    </submittedName>
</protein>
<sequence>MFSFQFSLLFKNDLVKKSYILSFVINTVILKINSFLFKWVAIKKYSIHFSVQARRLICCTYRSFFTTIINDYDCIIFFNFRRSKSYLSFSFSYKFQIWSYFTSTRAWLASRLNPSGYLLVSFAMFI</sequence>
<evidence type="ECO:0000313" key="2">
    <source>
        <dbReference type="EMBL" id="OFC91926.1"/>
    </source>
</evidence>
<keyword evidence="1" id="KW-1133">Transmembrane helix</keyword>
<dbReference type="Proteomes" id="UP000175994">
    <property type="component" value="Unassembled WGS sequence"/>
</dbReference>
<gene>
    <name evidence="2" type="ORF">BTGOE4_36240</name>
</gene>
<accession>A0A9X5N7J6</accession>
<reference evidence="2 3" key="1">
    <citation type="submission" date="2016-04" db="EMBL/GenBank/DDBJ databases">
        <title>Bacillus thuringiensis and Bacillus weihenstephanensis as novel biocontrol agents of wilt causing Verticillium species.</title>
        <authorList>
            <person name="Hollensteiner J."/>
            <person name="Wemheuer F."/>
            <person name="Harting R."/>
            <person name="Kolarzyk A."/>
            <person name="Diaz-Valerio S."/>
            <person name="Poehlein A."/>
            <person name="Brzuszkiewicz E."/>
            <person name="Nesemann K."/>
            <person name="Braus-Stromeyer S."/>
            <person name="Braus G."/>
            <person name="Daniel R."/>
            <person name="Liesegang H."/>
        </authorList>
    </citation>
    <scope>NUCLEOTIDE SEQUENCE [LARGE SCALE GENOMIC DNA]</scope>
    <source>
        <strain evidence="2 3">GOE4</strain>
    </source>
</reference>
<proteinExistence type="predicted"/>